<name>A0ABN8M8K0_9CNID</name>
<feature type="domain" description="Helicase C-terminal" evidence="15">
    <location>
        <begin position="299"/>
        <end position="447"/>
    </location>
</feature>
<dbReference type="NCBIfam" id="TIGR00614">
    <property type="entry name" value="recQ_fam"/>
    <property type="match status" value="1"/>
</dbReference>
<dbReference type="Proteomes" id="UP001159427">
    <property type="component" value="Unassembled WGS sequence"/>
</dbReference>
<keyword evidence="3 11" id="KW-0547">Nucleotide-binding</keyword>
<sequence>MELSKELDEIDTELKEIETQIENLLERQQFLQSRKELIQSHICDRGNQCLSSSSQENESRQDWSTTSFPWFEKVENAREKIFKLRTFRSLQLECINATMAGNDCILIMPTGGGKSLCFQLPAVISPGITLVVSPLISLMEDQIMALKELKIESSFLNSNCSKEEVNAVHNAMLDKKSELKLLYVTPEKIAKSKRFMAKLEKTFEGGRLARIVIDEVHCTSQWGHDFRPDYKILGILKRQFPDVPILGLTATATTKVVDDVKKILGLQAGCVMFKASFNRPNLFYEVRQKPSSHDKCMDEIQDLLTHKFPGQSGIVYCFSRKDSVTVASSLKSRGIKAACYHGDLDGPSRSQVHRAWTNNSIQVVVATVAFGMGIDKPDVRFVIHHSLSKSMENFYQESGRAGRDDNKSHCILFYRPFDIFQQSTMVFTEQTGLENLYGMVAYCQDVKTCRRVLIGRHFGERWNPTECHGMCDNCKRTGDQSDGPTSFKRRNITSYCADVLKILEQAASLSERVTANKLVDAWCGKGQPSLRVRDLKAPDLSREDCERVIVDLLLEGVLREDFHFTPYSTISYLLPGPKADLVRAGKQLYMDFREDSKPVKINHKGTKRSVNAPSNLKRRKETSNSKSGSEGGTDGKSARDSIDNHPEIPENNDCDDFVSSAKRVKSSKQIYVYESEDDDELVILD</sequence>
<dbReference type="PROSITE" id="PS51194">
    <property type="entry name" value="HELICASE_CTER"/>
    <property type="match status" value="1"/>
</dbReference>
<keyword evidence="8" id="KW-0413">Isomerase</keyword>
<dbReference type="CDD" id="cd18794">
    <property type="entry name" value="SF2_C_RecQ"/>
    <property type="match status" value="1"/>
</dbReference>
<comment type="catalytic activity">
    <reaction evidence="11">
        <text>ATP + H2O = ADP + phosphate + H(+)</text>
        <dbReference type="Rhea" id="RHEA:13065"/>
        <dbReference type="ChEBI" id="CHEBI:15377"/>
        <dbReference type="ChEBI" id="CHEBI:15378"/>
        <dbReference type="ChEBI" id="CHEBI:30616"/>
        <dbReference type="ChEBI" id="CHEBI:43474"/>
        <dbReference type="ChEBI" id="CHEBI:456216"/>
    </reaction>
</comment>
<dbReference type="Pfam" id="PF00270">
    <property type="entry name" value="DEAD"/>
    <property type="match status" value="1"/>
</dbReference>
<evidence type="ECO:0000256" key="4">
    <source>
        <dbReference type="ARBA" id="ARBA00022801"/>
    </source>
</evidence>
<dbReference type="CDD" id="cd18015">
    <property type="entry name" value="DEXHc_RecQ1"/>
    <property type="match status" value="1"/>
</dbReference>
<evidence type="ECO:0000256" key="10">
    <source>
        <dbReference type="ARBA" id="ARBA00034617"/>
    </source>
</evidence>
<evidence type="ECO:0000313" key="16">
    <source>
        <dbReference type="EMBL" id="CAH3025921.1"/>
    </source>
</evidence>
<evidence type="ECO:0000256" key="5">
    <source>
        <dbReference type="ARBA" id="ARBA00022806"/>
    </source>
</evidence>
<evidence type="ECO:0000256" key="1">
    <source>
        <dbReference type="ARBA" id="ARBA00005446"/>
    </source>
</evidence>
<dbReference type="EMBL" id="CALNXI010000379">
    <property type="protein sequence ID" value="CAH3025921.1"/>
    <property type="molecule type" value="Genomic_DNA"/>
</dbReference>
<comment type="subcellular location">
    <subcellularLocation>
        <location evidence="11">Nucleus</location>
    </subcellularLocation>
</comment>
<dbReference type="Pfam" id="PF00271">
    <property type="entry name" value="Helicase_C"/>
    <property type="match status" value="1"/>
</dbReference>
<dbReference type="InterPro" id="IPR036388">
    <property type="entry name" value="WH-like_DNA-bd_sf"/>
</dbReference>
<evidence type="ECO:0000256" key="13">
    <source>
        <dbReference type="SAM" id="MobiDB-lite"/>
    </source>
</evidence>
<reference evidence="16 17" key="1">
    <citation type="submission" date="2022-05" db="EMBL/GenBank/DDBJ databases">
        <authorList>
            <consortium name="Genoscope - CEA"/>
            <person name="William W."/>
        </authorList>
    </citation>
    <scope>NUCLEOTIDE SEQUENCE [LARGE SCALE GENOMIC DNA]</scope>
</reference>
<gene>
    <name evidence="16" type="ORF">PEVE_00027538</name>
</gene>
<keyword evidence="4 11" id="KW-0378">Hydrolase</keyword>
<evidence type="ECO:0000259" key="15">
    <source>
        <dbReference type="PROSITE" id="PS51194"/>
    </source>
</evidence>
<keyword evidence="2" id="KW-0479">Metal-binding</keyword>
<evidence type="ECO:0000313" key="17">
    <source>
        <dbReference type="Proteomes" id="UP001159427"/>
    </source>
</evidence>
<keyword evidence="12" id="KW-0175">Coiled coil</keyword>
<dbReference type="SMART" id="SM00490">
    <property type="entry name" value="HELICc"/>
    <property type="match status" value="1"/>
</dbReference>
<comment type="caution">
    <text evidence="16">The sequence shown here is derived from an EMBL/GenBank/DDBJ whole genome shotgun (WGS) entry which is preliminary data.</text>
</comment>
<comment type="similarity">
    <text evidence="1 11">Belongs to the helicase family. RecQ subfamily.</text>
</comment>
<dbReference type="PROSITE" id="PS51192">
    <property type="entry name" value="HELICASE_ATP_BIND_1"/>
    <property type="match status" value="1"/>
</dbReference>
<protein>
    <recommendedName>
        <fullName evidence="11">ATP-dependent DNA helicase</fullName>
        <ecNumber evidence="11">5.6.2.4</ecNumber>
    </recommendedName>
</protein>
<proteinExistence type="inferred from homology"/>
<accession>A0ABN8M8K0</accession>
<keyword evidence="5 11" id="KW-0347">Helicase</keyword>
<dbReference type="InterPro" id="IPR027417">
    <property type="entry name" value="P-loop_NTPase"/>
</dbReference>
<evidence type="ECO:0000256" key="12">
    <source>
        <dbReference type="SAM" id="Coils"/>
    </source>
</evidence>
<comment type="catalytic activity">
    <reaction evidence="10 11">
        <text>Couples ATP hydrolysis with the unwinding of duplex DNA by translocating in the 3'-5' direction.</text>
        <dbReference type="EC" id="5.6.2.4"/>
    </reaction>
</comment>
<organism evidence="16 17">
    <name type="scientific">Porites evermanni</name>
    <dbReference type="NCBI Taxonomy" id="104178"/>
    <lineage>
        <taxon>Eukaryota</taxon>
        <taxon>Metazoa</taxon>
        <taxon>Cnidaria</taxon>
        <taxon>Anthozoa</taxon>
        <taxon>Hexacorallia</taxon>
        <taxon>Scleractinia</taxon>
        <taxon>Fungiina</taxon>
        <taxon>Poritidae</taxon>
        <taxon>Porites</taxon>
    </lineage>
</organism>
<dbReference type="InterPro" id="IPR002464">
    <property type="entry name" value="DNA/RNA_helicase_DEAH_CS"/>
</dbReference>
<dbReference type="Gene3D" id="3.40.50.300">
    <property type="entry name" value="P-loop containing nucleotide triphosphate hydrolases"/>
    <property type="match status" value="2"/>
</dbReference>
<dbReference type="EC" id="5.6.2.4" evidence="11"/>
<dbReference type="InterPro" id="IPR011545">
    <property type="entry name" value="DEAD/DEAH_box_helicase_dom"/>
</dbReference>
<dbReference type="PROSITE" id="PS00690">
    <property type="entry name" value="DEAH_ATP_HELICASE"/>
    <property type="match status" value="1"/>
</dbReference>
<dbReference type="PANTHER" id="PTHR13710">
    <property type="entry name" value="DNA HELICASE RECQ FAMILY MEMBER"/>
    <property type="match status" value="1"/>
</dbReference>
<keyword evidence="7" id="KW-0238">DNA-binding</keyword>
<feature type="coiled-coil region" evidence="12">
    <location>
        <begin position="7"/>
        <end position="34"/>
    </location>
</feature>
<evidence type="ECO:0000256" key="3">
    <source>
        <dbReference type="ARBA" id="ARBA00022741"/>
    </source>
</evidence>
<dbReference type="SMART" id="SM00487">
    <property type="entry name" value="DEXDc"/>
    <property type="match status" value="1"/>
</dbReference>
<dbReference type="InterPro" id="IPR032284">
    <property type="entry name" value="RecQ_Zn-bd"/>
</dbReference>
<feature type="region of interest" description="Disordered" evidence="13">
    <location>
        <begin position="600"/>
        <end position="665"/>
    </location>
</feature>
<evidence type="ECO:0000256" key="2">
    <source>
        <dbReference type="ARBA" id="ARBA00022723"/>
    </source>
</evidence>
<evidence type="ECO:0000256" key="7">
    <source>
        <dbReference type="ARBA" id="ARBA00023125"/>
    </source>
</evidence>
<feature type="domain" description="Helicase ATP-binding" evidence="14">
    <location>
        <begin position="95"/>
        <end position="270"/>
    </location>
</feature>
<keyword evidence="9 11" id="KW-0539">Nucleus</keyword>
<evidence type="ECO:0000256" key="9">
    <source>
        <dbReference type="ARBA" id="ARBA00023242"/>
    </source>
</evidence>
<keyword evidence="17" id="KW-1185">Reference proteome</keyword>
<dbReference type="InterPro" id="IPR004589">
    <property type="entry name" value="DNA_helicase_ATP-dep_RecQ"/>
</dbReference>
<dbReference type="SUPFAM" id="SSF52540">
    <property type="entry name" value="P-loop containing nucleoside triphosphate hydrolases"/>
    <property type="match status" value="1"/>
</dbReference>
<dbReference type="InterPro" id="IPR014001">
    <property type="entry name" value="Helicase_ATP-bd"/>
</dbReference>
<evidence type="ECO:0000256" key="6">
    <source>
        <dbReference type="ARBA" id="ARBA00022840"/>
    </source>
</evidence>
<dbReference type="PANTHER" id="PTHR13710:SF105">
    <property type="entry name" value="ATP-DEPENDENT DNA HELICASE Q1"/>
    <property type="match status" value="1"/>
</dbReference>
<feature type="compositionally biased region" description="Basic and acidic residues" evidence="13">
    <location>
        <begin position="636"/>
        <end position="648"/>
    </location>
</feature>
<keyword evidence="6 11" id="KW-0067">ATP-binding</keyword>
<evidence type="ECO:0000256" key="11">
    <source>
        <dbReference type="RuleBase" id="RU364117"/>
    </source>
</evidence>
<dbReference type="Gene3D" id="1.10.10.10">
    <property type="entry name" value="Winged helix-like DNA-binding domain superfamily/Winged helix DNA-binding domain"/>
    <property type="match status" value="1"/>
</dbReference>
<evidence type="ECO:0000256" key="8">
    <source>
        <dbReference type="ARBA" id="ARBA00023235"/>
    </source>
</evidence>
<dbReference type="Pfam" id="PF16124">
    <property type="entry name" value="RecQ_Zn_bind"/>
    <property type="match status" value="1"/>
</dbReference>
<evidence type="ECO:0000259" key="14">
    <source>
        <dbReference type="PROSITE" id="PS51192"/>
    </source>
</evidence>
<dbReference type="InterPro" id="IPR001650">
    <property type="entry name" value="Helicase_C-like"/>
</dbReference>